<dbReference type="OrthoDB" id="1451508at2"/>
<name>A0A1I0S022_9FLAO</name>
<dbReference type="AlphaFoldDB" id="A0A1I0S022"/>
<gene>
    <name evidence="2" type="ORF">SAMN05421841_3492</name>
</gene>
<protein>
    <recommendedName>
        <fullName evidence="1">DUF6759 domain-containing protein</fullName>
    </recommendedName>
</protein>
<sequence length="195" mass="22231">MKSIIQIILLVFFSFLYGQKSLKNILKSNNIIEIETFLKAAHPDDPRRNILKKKLIDLKNSSWTKPGIGPSMAARPIVNNAEFYVDEEKEEFDLLISETSNQHKEKTVQLLNALFATDLEGESATFLIQNRTKCNIILRIQPKTDDKIVYNLAVKGQAENFITLKKGQYLIKGKICGQLYSSEKELSKSLLIELK</sequence>
<reference evidence="3" key="1">
    <citation type="submission" date="2016-10" db="EMBL/GenBank/DDBJ databases">
        <authorList>
            <person name="Varghese N."/>
            <person name="Submissions S."/>
        </authorList>
    </citation>
    <scope>NUCLEOTIDE SEQUENCE [LARGE SCALE GENOMIC DNA]</scope>
    <source>
        <strain evidence="3">DSM 17724</strain>
    </source>
</reference>
<dbReference type="EMBL" id="FOIU01000003">
    <property type="protein sequence ID" value="SEW47303.1"/>
    <property type="molecule type" value="Genomic_DNA"/>
</dbReference>
<proteinExistence type="predicted"/>
<dbReference type="InterPro" id="IPR046647">
    <property type="entry name" value="DUF6759"/>
</dbReference>
<keyword evidence="3" id="KW-1185">Reference proteome</keyword>
<evidence type="ECO:0000313" key="2">
    <source>
        <dbReference type="EMBL" id="SEW47303.1"/>
    </source>
</evidence>
<evidence type="ECO:0000259" key="1">
    <source>
        <dbReference type="Pfam" id="PF20545"/>
    </source>
</evidence>
<evidence type="ECO:0000313" key="3">
    <source>
        <dbReference type="Proteomes" id="UP000199469"/>
    </source>
</evidence>
<organism evidence="2 3">
    <name type="scientific">Chryseobacterium wanjuense</name>
    <dbReference type="NCBI Taxonomy" id="356305"/>
    <lineage>
        <taxon>Bacteria</taxon>
        <taxon>Pseudomonadati</taxon>
        <taxon>Bacteroidota</taxon>
        <taxon>Flavobacteriia</taxon>
        <taxon>Flavobacteriales</taxon>
        <taxon>Weeksellaceae</taxon>
        <taxon>Chryseobacterium group</taxon>
        <taxon>Chryseobacterium</taxon>
    </lineage>
</organism>
<dbReference type="Pfam" id="PF20545">
    <property type="entry name" value="DUF6759"/>
    <property type="match status" value="1"/>
</dbReference>
<dbReference type="RefSeq" id="WP_089794874.1">
    <property type="nucleotide sequence ID" value="NZ_FOIU01000003.1"/>
</dbReference>
<feature type="domain" description="DUF6759" evidence="1">
    <location>
        <begin position="101"/>
        <end position="194"/>
    </location>
</feature>
<dbReference type="Proteomes" id="UP000199469">
    <property type="component" value="Unassembled WGS sequence"/>
</dbReference>
<accession>A0A1I0S022</accession>